<comment type="similarity">
    <text evidence="1 6">Belongs to the acylphosphatase family.</text>
</comment>
<comment type="catalytic activity">
    <reaction evidence="4 5">
        <text>an acyl phosphate + H2O = a carboxylate + phosphate + H(+)</text>
        <dbReference type="Rhea" id="RHEA:14965"/>
        <dbReference type="ChEBI" id="CHEBI:15377"/>
        <dbReference type="ChEBI" id="CHEBI:15378"/>
        <dbReference type="ChEBI" id="CHEBI:29067"/>
        <dbReference type="ChEBI" id="CHEBI:43474"/>
        <dbReference type="ChEBI" id="CHEBI:59918"/>
        <dbReference type="EC" id="3.6.1.7"/>
    </reaction>
</comment>
<keyword evidence="9" id="KW-1185">Reference proteome</keyword>
<dbReference type="Pfam" id="PF00708">
    <property type="entry name" value="Acylphosphatase"/>
    <property type="match status" value="1"/>
</dbReference>
<sequence>MGFFDIFTDKTPAEPAEAQLMATAYGHVQGVGFRWWVAGIAKPLGLVGYAKNMDDGSVEIVAQGSADACEQLLAELTGGDTAGRVNHVDSDITQPVGSYKGFGIY</sequence>
<evidence type="ECO:0000313" key="9">
    <source>
        <dbReference type="Proteomes" id="UP000192359"/>
    </source>
</evidence>
<accession>A0A1Y1RSC3</accession>
<feature type="active site" evidence="5">
    <location>
        <position position="34"/>
    </location>
</feature>
<dbReference type="PANTHER" id="PTHR47268:SF4">
    <property type="entry name" value="ACYLPHOSPHATASE"/>
    <property type="match status" value="1"/>
</dbReference>
<evidence type="ECO:0000256" key="3">
    <source>
        <dbReference type="ARBA" id="ARBA00015991"/>
    </source>
</evidence>
<evidence type="ECO:0000259" key="7">
    <source>
        <dbReference type="PROSITE" id="PS51160"/>
    </source>
</evidence>
<dbReference type="GO" id="GO:0003998">
    <property type="term" value="F:acylphosphatase activity"/>
    <property type="evidence" value="ECO:0007669"/>
    <property type="project" value="UniProtKB-EC"/>
</dbReference>
<organism evidence="8 9">
    <name type="scientific">Rothia nasimurium</name>
    <dbReference type="NCBI Taxonomy" id="85336"/>
    <lineage>
        <taxon>Bacteria</taxon>
        <taxon>Bacillati</taxon>
        <taxon>Actinomycetota</taxon>
        <taxon>Actinomycetes</taxon>
        <taxon>Micrococcales</taxon>
        <taxon>Micrococcaceae</taxon>
        <taxon>Rothia</taxon>
    </lineage>
</organism>
<evidence type="ECO:0000256" key="2">
    <source>
        <dbReference type="ARBA" id="ARBA00012150"/>
    </source>
</evidence>
<evidence type="ECO:0000256" key="4">
    <source>
        <dbReference type="ARBA" id="ARBA00047645"/>
    </source>
</evidence>
<feature type="domain" description="Acylphosphatase-like" evidence="7">
    <location>
        <begin position="19"/>
        <end position="105"/>
    </location>
</feature>
<evidence type="ECO:0000256" key="5">
    <source>
        <dbReference type="PROSITE-ProRule" id="PRU00520"/>
    </source>
</evidence>
<dbReference type="EMBL" id="LXWF01000002">
    <property type="protein sequence ID" value="ORC24998.1"/>
    <property type="molecule type" value="Genomic_DNA"/>
</dbReference>
<dbReference type="InterPro" id="IPR036046">
    <property type="entry name" value="Acylphosphatase-like_dom_sf"/>
</dbReference>
<dbReference type="OrthoDB" id="3182027at2"/>
<proteinExistence type="inferred from homology"/>
<dbReference type="SUPFAM" id="SSF54975">
    <property type="entry name" value="Acylphosphatase/BLUF domain-like"/>
    <property type="match status" value="1"/>
</dbReference>
<dbReference type="AlphaFoldDB" id="A0A1Y1RSC3"/>
<comment type="caution">
    <text evidence="8">The sequence shown here is derived from an EMBL/GenBank/DDBJ whole genome shotgun (WGS) entry which is preliminary data.</text>
</comment>
<gene>
    <name evidence="8" type="ORF">A7979_09195</name>
</gene>
<dbReference type="PROSITE" id="PS00151">
    <property type="entry name" value="ACYLPHOSPHATASE_2"/>
    <property type="match status" value="1"/>
</dbReference>
<evidence type="ECO:0000313" key="8">
    <source>
        <dbReference type="EMBL" id="ORC24998.1"/>
    </source>
</evidence>
<dbReference type="RefSeq" id="WP_083090639.1">
    <property type="nucleotide sequence ID" value="NZ_LXWF01000002.1"/>
</dbReference>
<dbReference type="Gene3D" id="3.30.70.100">
    <property type="match status" value="1"/>
</dbReference>
<dbReference type="NCBIfam" id="NF010997">
    <property type="entry name" value="PRK14422.1"/>
    <property type="match status" value="1"/>
</dbReference>
<dbReference type="InterPro" id="IPR020456">
    <property type="entry name" value="Acylphosphatase"/>
</dbReference>
<dbReference type="PROSITE" id="PS51160">
    <property type="entry name" value="ACYLPHOSPHATASE_3"/>
    <property type="match status" value="1"/>
</dbReference>
<evidence type="ECO:0000256" key="6">
    <source>
        <dbReference type="RuleBase" id="RU004168"/>
    </source>
</evidence>
<dbReference type="InterPro" id="IPR001792">
    <property type="entry name" value="Acylphosphatase-like_dom"/>
</dbReference>
<dbReference type="InterPro" id="IPR017968">
    <property type="entry name" value="Acylphosphatase_CS"/>
</dbReference>
<dbReference type="EC" id="3.6.1.7" evidence="2 5"/>
<reference evidence="8 9" key="1">
    <citation type="submission" date="2016-05" db="EMBL/GenBank/DDBJ databases">
        <title>Draft genome sequence of a porcine commensal Rothia nasimurium.</title>
        <authorList>
            <person name="Gaiser R.A."/>
            <person name="Van Baarlen P."/>
            <person name="Wells J.M."/>
        </authorList>
    </citation>
    <scope>NUCLEOTIDE SEQUENCE [LARGE SCALE GENOMIC DNA]</scope>
    <source>
        <strain evidence="8 9">PT-32</strain>
    </source>
</reference>
<dbReference type="Proteomes" id="UP000192359">
    <property type="component" value="Unassembled WGS sequence"/>
</dbReference>
<dbReference type="PANTHER" id="PTHR47268">
    <property type="entry name" value="ACYLPHOSPHATASE"/>
    <property type="match status" value="1"/>
</dbReference>
<protein>
    <recommendedName>
        <fullName evidence="3 5">acylphosphatase</fullName>
        <ecNumber evidence="2 5">3.6.1.7</ecNumber>
    </recommendedName>
</protein>
<evidence type="ECO:0000256" key="1">
    <source>
        <dbReference type="ARBA" id="ARBA00005614"/>
    </source>
</evidence>
<keyword evidence="5" id="KW-0378">Hydrolase</keyword>
<feature type="active site" evidence="5">
    <location>
        <position position="52"/>
    </location>
</feature>
<name>A0A1Y1RSC3_9MICC</name>